<comment type="caution">
    <text evidence="1">The sequence shown here is derived from an EMBL/GenBank/DDBJ whole genome shotgun (WGS) entry which is preliminary data.</text>
</comment>
<organism evidence="1 2">
    <name type="scientific">Trifolium medium</name>
    <dbReference type="NCBI Taxonomy" id="97028"/>
    <lineage>
        <taxon>Eukaryota</taxon>
        <taxon>Viridiplantae</taxon>
        <taxon>Streptophyta</taxon>
        <taxon>Embryophyta</taxon>
        <taxon>Tracheophyta</taxon>
        <taxon>Spermatophyta</taxon>
        <taxon>Magnoliopsida</taxon>
        <taxon>eudicotyledons</taxon>
        <taxon>Gunneridae</taxon>
        <taxon>Pentapetalae</taxon>
        <taxon>rosids</taxon>
        <taxon>fabids</taxon>
        <taxon>Fabales</taxon>
        <taxon>Fabaceae</taxon>
        <taxon>Papilionoideae</taxon>
        <taxon>50 kb inversion clade</taxon>
        <taxon>NPAAA clade</taxon>
        <taxon>Hologalegina</taxon>
        <taxon>IRL clade</taxon>
        <taxon>Trifolieae</taxon>
        <taxon>Trifolium</taxon>
    </lineage>
</organism>
<protein>
    <submittedName>
        <fullName evidence="1">Uncharacterized protein</fullName>
    </submittedName>
</protein>
<keyword evidence="2" id="KW-1185">Reference proteome</keyword>
<name>A0A392TDM0_9FABA</name>
<dbReference type="AlphaFoldDB" id="A0A392TDM0"/>
<evidence type="ECO:0000313" key="1">
    <source>
        <dbReference type="EMBL" id="MCI59108.1"/>
    </source>
</evidence>
<accession>A0A392TDM0</accession>
<sequence length="39" mass="4343">YPYMVEIYRDGVDGLEAVCMLRLNCLGSHSTGAPSTFEF</sequence>
<dbReference type="Proteomes" id="UP000265520">
    <property type="component" value="Unassembled WGS sequence"/>
</dbReference>
<dbReference type="EMBL" id="LXQA010557295">
    <property type="protein sequence ID" value="MCI59108.1"/>
    <property type="molecule type" value="Genomic_DNA"/>
</dbReference>
<feature type="non-terminal residue" evidence="1">
    <location>
        <position position="1"/>
    </location>
</feature>
<evidence type="ECO:0000313" key="2">
    <source>
        <dbReference type="Proteomes" id="UP000265520"/>
    </source>
</evidence>
<reference evidence="1 2" key="1">
    <citation type="journal article" date="2018" name="Front. Plant Sci.">
        <title>Red Clover (Trifolium pratense) and Zigzag Clover (T. medium) - A Picture of Genomic Similarities and Differences.</title>
        <authorList>
            <person name="Dluhosova J."/>
            <person name="Istvanek J."/>
            <person name="Nedelnik J."/>
            <person name="Repkova J."/>
        </authorList>
    </citation>
    <scope>NUCLEOTIDE SEQUENCE [LARGE SCALE GENOMIC DNA]</scope>
    <source>
        <strain evidence="2">cv. 10/8</strain>
        <tissue evidence="1">Leaf</tissue>
    </source>
</reference>
<proteinExistence type="predicted"/>